<dbReference type="SMART" id="SM00062">
    <property type="entry name" value="PBPb"/>
    <property type="match status" value="1"/>
</dbReference>
<evidence type="ECO:0000256" key="2">
    <source>
        <dbReference type="ARBA" id="ARBA00012438"/>
    </source>
</evidence>
<dbReference type="RefSeq" id="WP_264135920.1">
    <property type="nucleotide sequence ID" value="NZ_JAOYOD010000001.1"/>
</dbReference>
<feature type="transmembrane region" description="Helical" evidence="10">
    <location>
        <begin position="314"/>
        <end position="334"/>
    </location>
</feature>
<feature type="coiled-coil region" evidence="9">
    <location>
        <begin position="343"/>
        <end position="381"/>
    </location>
</feature>
<dbReference type="PANTHER" id="PTHR42878">
    <property type="entry name" value="TWO-COMPONENT HISTIDINE KINASE"/>
    <property type="match status" value="1"/>
</dbReference>
<dbReference type="Gene3D" id="1.10.287.130">
    <property type="match status" value="1"/>
</dbReference>
<dbReference type="CDD" id="cd00082">
    <property type="entry name" value="HisKA"/>
    <property type="match status" value="1"/>
</dbReference>
<dbReference type="CDD" id="cd00075">
    <property type="entry name" value="HATPase"/>
    <property type="match status" value="1"/>
</dbReference>
<evidence type="ECO:0000256" key="5">
    <source>
        <dbReference type="ARBA" id="ARBA00022741"/>
    </source>
</evidence>
<evidence type="ECO:0000256" key="3">
    <source>
        <dbReference type="ARBA" id="ARBA00022553"/>
    </source>
</evidence>
<dbReference type="SMART" id="SM00387">
    <property type="entry name" value="HATPase_c"/>
    <property type="match status" value="1"/>
</dbReference>
<evidence type="ECO:0000259" key="12">
    <source>
        <dbReference type="PROSITE" id="PS50109"/>
    </source>
</evidence>
<dbReference type="EMBL" id="JAOYOD010000001">
    <property type="protein sequence ID" value="MCV9385125.1"/>
    <property type="molecule type" value="Genomic_DNA"/>
</dbReference>
<dbReference type="Gene3D" id="3.30.565.10">
    <property type="entry name" value="Histidine kinase-like ATPase, C-terminal domain"/>
    <property type="match status" value="1"/>
</dbReference>
<keyword evidence="8" id="KW-0902">Two-component regulatory system</keyword>
<keyword evidence="10" id="KW-0812">Transmembrane</keyword>
<evidence type="ECO:0000256" key="1">
    <source>
        <dbReference type="ARBA" id="ARBA00000085"/>
    </source>
</evidence>
<dbReference type="InterPro" id="IPR005467">
    <property type="entry name" value="His_kinase_dom"/>
</dbReference>
<name>A0ABT3CNU5_9BACT</name>
<comment type="caution">
    <text evidence="13">The sequence shown here is derived from an EMBL/GenBank/DDBJ whole genome shotgun (WGS) entry which is preliminary data.</text>
</comment>
<gene>
    <name evidence="13" type="ORF">N7U62_00540</name>
</gene>
<keyword evidence="4" id="KW-0808">Transferase</keyword>
<dbReference type="PANTHER" id="PTHR42878:SF7">
    <property type="entry name" value="SENSOR HISTIDINE KINASE GLRK"/>
    <property type="match status" value="1"/>
</dbReference>
<evidence type="ECO:0000256" key="6">
    <source>
        <dbReference type="ARBA" id="ARBA00022777"/>
    </source>
</evidence>
<dbReference type="EC" id="2.7.13.3" evidence="2"/>
<reference evidence="13 14" key="1">
    <citation type="submission" date="2022-10" db="EMBL/GenBank/DDBJ databases">
        <title>Comparative genomics and taxonomic characterization of three novel marine species of genus Reichenbachiella exhibiting antioxidant and polysaccharide degradation activities.</title>
        <authorList>
            <person name="Muhammad N."/>
            <person name="Lee Y.-J."/>
            <person name="Ko J."/>
            <person name="Kim S.-G."/>
        </authorList>
    </citation>
    <scope>NUCLEOTIDE SEQUENCE [LARGE SCALE GENOMIC DNA]</scope>
    <source>
        <strain evidence="13 14">ABR2-5</strain>
    </source>
</reference>
<dbReference type="PRINTS" id="PR00344">
    <property type="entry name" value="BCTRLSENSOR"/>
</dbReference>
<dbReference type="InterPro" id="IPR050351">
    <property type="entry name" value="BphY/WalK/GraS-like"/>
</dbReference>
<dbReference type="InterPro" id="IPR036097">
    <property type="entry name" value="HisK_dim/P_sf"/>
</dbReference>
<keyword evidence="5" id="KW-0547">Nucleotide-binding</keyword>
<comment type="catalytic activity">
    <reaction evidence="1">
        <text>ATP + protein L-histidine = ADP + protein N-phospho-L-histidine.</text>
        <dbReference type="EC" id="2.7.13.3"/>
    </reaction>
</comment>
<dbReference type="PROSITE" id="PS50109">
    <property type="entry name" value="HIS_KIN"/>
    <property type="match status" value="1"/>
</dbReference>
<evidence type="ECO:0000256" key="11">
    <source>
        <dbReference type="SAM" id="SignalP"/>
    </source>
</evidence>
<evidence type="ECO:0000256" key="4">
    <source>
        <dbReference type="ARBA" id="ARBA00022679"/>
    </source>
</evidence>
<keyword evidence="11" id="KW-0732">Signal</keyword>
<feature type="chain" id="PRO_5047411655" description="histidine kinase" evidence="11">
    <location>
        <begin position="21"/>
        <end position="598"/>
    </location>
</feature>
<dbReference type="Pfam" id="PF02518">
    <property type="entry name" value="HATPase_c"/>
    <property type="match status" value="1"/>
</dbReference>
<protein>
    <recommendedName>
        <fullName evidence="2">histidine kinase</fullName>
        <ecNumber evidence="2">2.7.13.3</ecNumber>
    </recommendedName>
</protein>
<evidence type="ECO:0000256" key="8">
    <source>
        <dbReference type="ARBA" id="ARBA00023012"/>
    </source>
</evidence>
<feature type="domain" description="Histidine kinase" evidence="12">
    <location>
        <begin position="384"/>
        <end position="598"/>
    </location>
</feature>
<keyword evidence="3" id="KW-0597">Phosphoprotein</keyword>
<evidence type="ECO:0000256" key="10">
    <source>
        <dbReference type="SAM" id="Phobius"/>
    </source>
</evidence>
<feature type="signal peptide" evidence="11">
    <location>
        <begin position="1"/>
        <end position="20"/>
    </location>
</feature>
<proteinExistence type="predicted"/>
<keyword evidence="7 13" id="KW-0067">ATP-binding</keyword>
<dbReference type="Pfam" id="PF00512">
    <property type="entry name" value="HisKA"/>
    <property type="match status" value="1"/>
</dbReference>
<dbReference type="InterPro" id="IPR003594">
    <property type="entry name" value="HATPase_dom"/>
</dbReference>
<sequence length="598" mass="67914">MKRFSLFVFLGMTLPFFAFPNSWEDTQLKKKGELELYWDTSVPFIWQDTNGEMQGLEYEVLLEFQQFLLNRKGIDLELNWIKAENFAGILAEIKNSPSANHLGVSAFSITDERKELYKFSSSYLMDVTVLVSSEGSPIVHGYDEIYKMLNTMEAVTIKGTSYETLLIDLQDRLSVDFDIRYIGSDENLLKEISSEEGLFGFIDLPIYMMDVKRGGKLSRQNFFTVKGQGYAYLLPKDSDWDEPFAEFLADSAVQEKVAAIASKYIGSELYEFIDYLYGYDQLGTLILTKEKEMQLALVQNANLQLEKEKGYKRILILGIAIALLFLMVIGVLFFNNIRKTRMMGNQKKQIEAQQENIQQKNEQLMNRNAQLLALNEDKNQLVSILAHDLRAPLNHIISVSSMLEGNELSEEDRKFMGIIDDSARTMSQMITKILDVNALEQNKSAVLREKVGVRHIIVDVVNRYRQAASKKMIHLDIHYPSVDAIMQTDHLLLFLVLENLLSNAIKFSPSKSTIVIKAEEEERTVLFSIKDEGPGFTEEDMKDVFGRFKKLSAKPTAGESSTGLGLSIVKKYVSDLGGQVWLESESGKGSTFFVSLPL</sequence>
<dbReference type="InterPro" id="IPR004358">
    <property type="entry name" value="Sig_transdc_His_kin-like_C"/>
</dbReference>
<keyword evidence="14" id="KW-1185">Reference proteome</keyword>
<dbReference type="Gene3D" id="3.40.190.10">
    <property type="entry name" value="Periplasmic binding protein-like II"/>
    <property type="match status" value="2"/>
</dbReference>
<keyword evidence="6" id="KW-0418">Kinase</keyword>
<dbReference type="InterPro" id="IPR036890">
    <property type="entry name" value="HATPase_C_sf"/>
</dbReference>
<dbReference type="Pfam" id="PF00497">
    <property type="entry name" value="SBP_bac_3"/>
    <property type="match status" value="1"/>
</dbReference>
<dbReference type="InterPro" id="IPR003661">
    <property type="entry name" value="HisK_dim/P_dom"/>
</dbReference>
<dbReference type="SMART" id="SM00388">
    <property type="entry name" value="HisKA"/>
    <property type="match status" value="1"/>
</dbReference>
<dbReference type="SUPFAM" id="SSF55874">
    <property type="entry name" value="ATPase domain of HSP90 chaperone/DNA topoisomerase II/histidine kinase"/>
    <property type="match status" value="1"/>
</dbReference>
<keyword evidence="10" id="KW-1133">Transmembrane helix</keyword>
<dbReference type="InterPro" id="IPR001638">
    <property type="entry name" value="Solute-binding_3/MltF_N"/>
</dbReference>
<accession>A0ABT3CNU5</accession>
<evidence type="ECO:0000313" key="13">
    <source>
        <dbReference type="EMBL" id="MCV9385125.1"/>
    </source>
</evidence>
<keyword evidence="10" id="KW-0472">Membrane</keyword>
<evidence type="ECO:0000256" key="9">
    <source>
        <dbReference type="SAM" id="Coils"/>
    </source>
</evidence>
<dbReference type="SUPFAM" id="SSF47384">
    <property type="entry name" value="Homodimeric domain of signal transducing histidine kinase"/>
    <property type="match status" value="1"/>
</dbReference>
<dbReference type="SUPFAM" id="SSF53850">
    <property type="entry name" value="Periplasmic binding protein-like II"/>
    <property type="match status" value="1"/>
</dbReference>
<organism evidence="13 14">
    <name type="scientific">Reichenbachiella ulvae</name>
    <dbReference type="NCBI Taxonomy" id="2980104"/>
    <lineage>
        <taxon>Bacteria</taxon>
        <taxon>Pseudomonadati</taxon>
        <taxon>Bacteroidota</taxon>
        <taxon>Cytophagia</taxon>
        <taxon>Cytophagales</taxon>
        <taxon>Reichenbachiellaceae</taxon>
        <taxon>Reichenbachiella</taxon>
    </lineage>
</organism>
<dbReference type="GO" id="GO:0005524">
    <property type="term" value="F:ATP binding"/>
    <property type="evidence" value="ECO:0007669"/>
    <property type="project" value="UniProtKB-KW"/>
</dbReference>
<evidence type="ECO:0000256" key="7">
    <source>
        <dbReference type="ARBA" id="ARBA00022840"/>
    </source>
</evidence>
<evidence type="ECO:0000313" key="14">
    <source>
        <dbReference type="Proteomes" id="UP001300692"/>
    </source>
</evidence>
<keyword evidence="9" id="KW-0175">Coiled coil</keyword>
<dbReference type="Proteomes" id="UP001300692">
    <property type="component" value="Unassembled WGS sequence"/>
</dbReference>